<organism evidence="2">
    <name type="scientific">Arsenophonus nasoniae</name>
    <name type="common">son-killer infecting Nasonia vitripennis</name>
    <dbReference type="NCBI Taxonomy" id="638"/>
    <lineage>
        <taxon>Bacteria</taxon>
        <taxon>Pseudomonadati</taxon>
        <taxon>Pseudomonadota</taxon>
        <taxon>Gammaproteobacteria</taxon>
        <taxon>Enterobacterales</taxon>
        <taxon>Morganellaceae</taxon>
        <taxon>Arsenophonus</taxon>
    </lineage>
</organism>
<dbReference type="Gene3D" id="3.40.50.720">
    <property type="entry name" value="NAD(P)-binding Rossmann-like Domain"/>
    <property type="match status" value="1"/>
</dbReference>
<dbReference type="PANTHER" id="PTHR33303">
    <property type="entry name" value="CYTOPLASMIC PROTEIN-RELATED"/>
    <property type="match status" value="1"/>
</dbReference>
<dbReference type="AlphaFoldDB" id="D2TZI6"/>
<reference evidence="2" key="1">
    <citation type="journal article" date="2010" name="Insect Mol. Biol.">
        <title>The draft genome sequence of Arsenophonus nasoniae, son-killer bacterium of Nasonia vitripennis, reveals genes associated with virulence and symbiosis.</title>
        <authorList>
            <person name="Wilkes T."/>
            <person name="Darby A.C."/>
            <person name="Choi J."/>
            <person name="Colborne J.K."/>
            <person name="Werren J.H."/>
            <person name="Hurst G.D.D."/>
        </authorList>
    </citation>
    <scope>NUCLEOTIDE SEQUENCE</scope>
</reference>
<dbReference type="InterPro" id="IPR003781">
    <property type="entry name" value="CoA-bd"/>
</dbReference>
<feature type="domain" description="CoA-binding" evidence="1">
    <location>
        <begin position="21"/>
        <end position="115"/>
    </location>
</feature>
<gene>
    <name evidence="2" type="ORF">ARN_16040</name>
</gene>
<dbReference type="Pfam" id="PF13380">
    <property type="entry name" value="CoA_binding_2"/>
    <property type="match status" value="1"/>
</dbReference>
<sequence length="148" mass="16472">MIIFKLWSCHKMLEKKLTNILTNVKYIALVGASDKVERPSYKVMKYLINQGYNVTPVSPKLAGKELLGQKVYAQLADIPYPIDMVQVFRNSAAALEVSQQAIAINAKVLWLQLGVINEEAKEMAEQAGLAVVMNACPKIEIPRLGLEK</sequence>
<protein>
    <submittedName>
        <fullName evidence="2">CoA-binding protein</fullName>
    </submittedName>
</protein>
<dbReference type="InterPro" id="IPR036291">
    <property type="entry name" value="NAD(P)-bd_dom_sf"/>
</dbReference>
<accession>D2TZI6</accession>
<dbReference type="SUPFAM" id="SSF51735">
    <property type="entry name" value="NAD(P)-binding Rossmann-fold domains"/>
    <property type="match status" value="1"/>
</dbReference>
<dbReference type="EMBL" id="FN545192">
    <property type="protein sequence ID" value="CBA73065.1"/>
    <property type="molecule type" value="Genomic_DNA"/>
</dbReference>
<proteinExistence type="predicted"/>
<evidence type="ECO:0000313" key="2">
    <source>
        <dbReference type="EMBL" id="CBA73065.1"/>
    </source>
</evidence>
<dbReference type="SMART" id="SM00881">
    <property type="entry name" value="CoA_binding"/>
    <property type="match status" value="1"/>
</dbReference>
<dbReference type="PANTHER" id="PTHR33303:SF2">
    <property type="entry name" value="COA-BINDING DOMAIN-CONTAINING PROTEIN"/>
    <property type="match status" value="1"/>
</dbReference>
<name>D2TZI6_9GAMM</name>
<evidence type="ECO:0000259" key="1">
    <source>
        <dbReference type="SMART" id="SM00881"/>
    </source>
</evidence>